<feature type="region of interest" description="Disordered" evidence="2">
    <location>
        <begin position="1"/>
        <end position="89"/>
    </location>
</feature>
<feature type="compositionally biased region" description="Polar residues" evidence="2">
    <location>
        <begin position="1066"/>
        <end position="1084"/>
    </location>
</feature>
<dbReference type="Pfam" id="PF24630">
    <property type="entry name" value="PIN_TASOR"/>
    <property type="match status" value="1"/>
</dbReference>
<feature type="compositionally biased region" description="Polar residues" evidence="2">
    <location>
        <begin position="70"/>
        <end position="82"/>
    </location>
</feature>
<feature type="domain" description="TASOR PIN" evidence="5">
    <location>
        <begin position="1228"/>
        <end position="1366"/>
    </location>
</feature>
<dbReference type="CDD" id="cd22569">
    <property type="entry name" value="TASOR_PBD"/>
    <property type="match status" value="1"/>
</dbReference>
<evidence type="ECO:0000259" key="4">
    <source>
        <dbReference type="Pfam" id="PF23314"/>
    </source>
</evidence>
<dbReference type="InterPro" id="IPR056242">
    <property type="entry name" value="PIN_TASOR"/>
</dbReference>
<feature type="compositionally biased region" description="Polar residues" evidence="2">
    <location>
        <begin position="1015"/>
        <end position="1029"/>
    </location>
</feature>
<dbReference type="GO" id="GO:0045814">
    <property type="term" value="P:negative regulation of gene expression, epigenetic"/>
    <property type="evidence" value="ECO:0007669"/>
    <property type="project" value="InterPro"/>
</dbReference>
<dbReference type="Pfam" id="PF12509">
    <property type="entry name" value="DUF3715"/>
    <property type="match status" value="1"/>
</dbReference>
<dbReference type="GO" id="GO:0003682">
    <property type="term" value="F:chromatin binding"/>
    <property type="evidence" value="ECO:0007669"/>
    <property type="project" value="TreeGrafter"/>
</dbReference>
<feature type="domain" description="TASOR pseudo-PARP" evidence="3">
    <location>
        <begin position="159"/>
        <end position="303"/>
    </location>
</feature>
<dbReference type="GO" id="GO:0097355">
    <property type="term" value="P:protein localization to heterochromatin"/>
    <property type="evidence" value="ECO:0007669"/>
    <property type="project" value="TreeGrafter"/>
</dbReference>
<proteinExistence type="inferred from homology"/>
<evidence type="ECO:0000259" key="3">
    <source>
        <dbReference type="Pfam" id="PF12509"/>
    </source>
</evidence>
<comment type="caution">
    <text evidence="6">The sequence shown here is derived from an EMBL/GenBank/DDBJ whole genome shotgun (WGS) entry which is preliminary data.</text>
</comment>
<evidence type="ECO:0000256" key="1">
    <source>
        <dbReference type="ARBA" id="ARBA00008058"/>
    </source>
</evidence>
<evidence type="ECO:0000313" key="6">
    <source>
        <dbReference type="EMBL" id="KAI7794027.1"/>
    </source>
</evidence>
<dbReference type="Pfam" id="PF23314">
    <property type="entry name" value="TASOR_alpha-beta"/>
    <property type="match status" value="1"/>
</dbReference>
<feature type="compositionally biased region" description="Polar residues" evidence="2">
    <location>
        <begin position="1758"/>
        <end position="1771"/>
    </location>
</feature>
<dbReference type="SUPFAM" id="SSF56399">
    <property type="entry name" value="ADP-ribosylation"/>
    <property type="match status" value="1"/>
</dbReference>
<dbReference type="InterPro" id="IPR022188">
    <property type="entry name" value="TASOR_DUF3715"/>
</dbReference>
<sequence length="1878" mass="204054">MACNSSQERKTDKDSAQADGLTSEDCDSKKQLLSASSTATSKQNGDQAGCEDEQMSEQDASERRRASVSDLKNNSSSPSTLPKSIDELPRKNFQIPRKIKARKGLLQHLSPDSREFEEVVKLLSTFYLDSSSRGTFTYTKASLIHNELLEKEFIEKKRELKQNGRTEAELTESYAFLLPEKNKVHWICEKGLSVGHSRISNLGNPGKGIYLSKYSDLLQMNPFEVGATGDIILFKVMKGKVKTIFENMPKSNLEPNPKYDCHVYKNASKVTSLLSYRAFEHTQQYLYEFAFEELRSRPRHVLPYAVVSFQYKGKESVTAAHSRLNSTVYEAPRVRRRYTVWSGSLVNKGEELYQVYIRSTSLPLLPLKLPDKLDVNVAMHLDQVKRKIPSVLLSWDTYTGSREVLKCGMYCSLYEVIGKSKQENSLSGLVQRLEKDRIVLVKPLIDKGFLFLLSSSHLQTSSERRGRNDKGLHALYIFQEQRNISRLISKNSEVNGDPLVSLEPKDPITHQLDNFVPALHHGLFKLRASPPKDLSAGLKRQALDYLRQQEQGAIRPFHVVEYRHTLDDRTNLHPAPRPKNMDLTLSSYIKGPAQFQLSVEALVVDSRPVMGSPPAGAEEYSPVSDWGGSDRQAASSSTPGVSQSNGGAQRTQGEYDKDKMEKLLKLIHLHKRTLVKEEGSGPEREEEWDAASLKRRLEREGPGGVNKYLRTSLLNGEPGRVAVDSLALCDTDLRESPTTSLRDTHTLLKLFLGTLKKMAQHANNASNMDPNSMDQSLDPADLAACSDLDLRARRSDEEQVNQDYSEEQMTGSRSSMDVHSPSSSMEQKPSCPAETLNQSHNLWRTSSTAEVSVACVSGVQKQVQTLGRTVDTIVDSEFQNFCTGIQELMEAQHLMYIPPPPLPRLEEHAIWSSSAFSPFVSKYVSSLPVHGYVSSLCEKMSCLIRSPNMSSEPVAITTPAVTATLPTPLPSAPPPSAMPAPAPPPSAMPAPAPPPSAMPAPAPPILPSPLAPFHTKTSSPVPKSQASLSKPQAPAPTPKQPPASDKPRLGTVKEAHLVSAGKSTEPKNTSVLESSLCSPSTASAGQPPAPSVPEMPSDTAPVGTSSALSSNIMEQIQPDMLCTLVEIMQKNAVRFFIQRGDVESELCSEIKEYLQSLGNIDCNPQTYLEMKSQQKFMIIIQNEDIATHVHKIPALVSLKKLSTVYFAGVDSLDDVKNRTYNELFVSGGLIVTDELILNPDNITLEKLQAFLQFLENQGSPWKWKVHCKTQKKLKELSRLNTEALDLLNLLTAYQKKHLVEFLPYHECDTPSRQAPDLECLVKLQAQHTQLRHIIFLTEKRDDSFSQFSGSGVIVAGMNDIMNNFQSLLSVPDEPTLPDPVEPDAVVDEEDMSIDSEDDMLVISETSIQTENPPEEPTAPLPPPPQTDGFRPPLPDQPASDPIMNPLTVPNPPAFPTQSSYPADYTALKSAIAQYKAANQEANPGPEVKDSLANFGVNPHQSYLCPNSAQWSPYSGSPAYHMSSAYSSPVRAASKGDYGPTAPPHTSTLPITIPPPHFPSFHQVPVSSVEVPPVPESASSIQIPAPPLPVSDSVAAGAPTASSASQPGSRDAKIGVEASSSCSSLQPSFPSYADGTHFPALTPVPPIPPLYNWGPAPESQHSFTAGQSLGRFCAPPSTQTKATGATDGSWVGAGETGTSSSQEESTPAPATSTGGPVQQDGDGEIGAAPGSNAPSSGAPGSSAPGIAAPVSLMSCSQASRTPVNSFSESHGGSQPPPTRGGTAGRGLLPIPGATLGALCRGGSARLSSHHNNMYGHRGGFPGPIDMMRGGFRGRGLPPPPMPMRSRPGRGHIRGGCNWGYPPGRGGGGHPDYYSDYTYN</sequence>
<gene>
    <name evidence="6" type="ORF">IRJ41_014652</name>
</gene>
<feature type="domain" description="TASOR alpha/beta" evidence="4">
    <location>
        <begin position="1130"/>
        <end position="1224"/>
    </location>
</feature>
<comment type="similarity">
    <text evidence="1">Belongs to the TASOR family.</text>
</comment>
<dbReference type="PANTHER" id="PTHR16207">
    <property type="entry name" value="SET DOMAIN-CONTAINING PROTEIN"/>
    <property type="match status" value="1"/>
</dbReference>
<keyword evidence="7" id="KW-1185">Reference proteome</keyword>
<feature type="compositionally biased region" description="Low complexity" evidence="2">
    <location>
        <begin position="812"/>
        <end position="824"/>
    </location>
</feature>
<feature type="compositionally biased region" description="Basic and acidic residues" evidence="2">
    <location>
        <begin position="7"/>
        <end position="16"/>
    </location>
</feature>
<feature type="compositionally biased region" description="Pro residues" evidence="2">
    <location>
        <begin position="1414"/>
        <end position="1435"/>
    </location>
</feature>
<feature type="region of interest" description="Disordered" evidence="2">
    <location>
        <begin position="613"/>
        <end position="655"/>
    </location>
</feature>
<feature type="compositionally biased region" description="Low complexity" evidence="2">
    <location>
        <begin position="1725"/>
        <end position="1744"/>
    </location>
</feature>
<feature type="region of interest" description="Disordered" evidence="2">
    <location>
        <begin position="1651"/>
        <end position="1744"/>
    </location>
</feature>
<evidence type="ECO:0000259" key="5">
    <source>
        <dbReference type="Pfam" id="PF24630"/>
    </source>
</evidence>
<feature type="region of interest" description="Disordered" evidence="2">
    <location>
        <begin position="1529"/>
        <end position="1553"/>
    </location>
</feature>
<evidence type="ECO:0000256" key="2">
    <source>
        <dbReference type="SAM" id="MobiDB-lite"/>
    </source>
</evidence>
<evidence type="ECO:0008006" key="8">
    <source>
        <dbReference type="Google" id="ProtNLM"/>
    </source>
</evidence>
<feature type="compositionally biased region" description="Polar residues" evidence="2">
    <location>
        <begin position="31"/>
        <end position="46"/>
    </location>
</feature>
<dbReference type="InterPro" id="IPR056243">
    <property type="entry name" value="TASOR_ab_dom"/>
</dbReference>
<name>A0A9W7WAT5_TRIRA</name>
<accession>A0A9W7WAT5</accession>
<dbReference type="Proteomes" id="UP001059041">
    <property type="component" value="Linkage Group LG21"/>
</dbReference>
<evidence type="ECO:0000313" key="7">
    <source>
        <dbReference type="Proteomes" id="UP001059041"/>
    </source>
</evidence>
<dbReference type="GO" id="GO:0005654">
    <property type="term" value="C:nucleoplasm"/>
    <property type="evidence" value="ECO:0007669"/>
    <property type="project" value="TreeGrafter"/>
</dbReference>
<feature type="compositionally biased region" description="Polar residues" evidence="2">
    <location>
        <begin position="632"/>
        <end position="652"/>
    </location>
</feature>
<dbReference type="EMBL" id="JAFHDT010000021">
    <property type="protein sequence ID" value="KAI7794027.1"/>
    <property type="molecule type" value="Genomic_DNA"/>
</dbReference>
<feature type="compositionally biased region" description="Low complexity" evidence="2">
    <location>
        <begin position="1569"/>
        <end position="1579"/>
    </location>
</feature>
<dbReference type="Gene3D" id="3.90.228.10">
    <property type="match status" value="1"/>
</dbReference>
<feature type="compositionally biased region" description="Basic and acidic residues" evidence="2">
    <location>
        <begin position="1045"/>
        <end position="1056"/>
    </location>
</feature>
<protein>
    <recommendedName>
        <fullName evidence="8">Protein TASOR</fullName>
    </recommendedName>
</protein>
<dbReference type="OrthoDB" id="5960959at2759"/>
<dbReference type="PANTHER" id="PTHR16207:SF1">
    <property type="entry name" value="PROTEIN TASOR"/>
    <property type="match status" value="1"/>
</dbReference>
<feature type="compositionally biased region" description="Low complexity" evidence="2">
    <location>
        <begin position="1691"/>
        <end position="1705"/>
    </location>
</feature>
<reference evidence="6" key="1">
    <citation type="submission" date="2021-02" db="EMBL/GenBank/DDBJ databases">
        <title>Comparative genomics reveals that relaxation of natural selection precedes convergent phenotypic evolution of cavefish.</title>
        <authorList>
            <person name="Peng Z."/>
        </authorList>
    </citation>
    <scope>NUCLEOTIDE SEQUENCE</scope>
    <source>
        <tissue evidence="6">Muscle</tissue>
    </source>
</reference>
<feature type="region of interest" description="Disordered" evidence="2">
    <location>
        <begin position="1407"/>
        <end position="1456"/>
    </location>
</feature>
<dbReference type="InterPro" id="IPR046432">
    <property type="entry name" value="TASOR"/>
</dbReference>
<organism evidence="6 7">
    <name type="scientific">Triplophysa rosa</name>
    <name type="common">Cave loach</name>
    <dbReference type="NCBI Taxonomy" id="992332"/>
    <lineage>
        <taxon>Eukaryota</taxon>
        <taxon>Metazoa</taxon>
        <taxon>Chordata</taxon>
        <taxon>Craniata</taxon>
        <taxon>Vertebrata</taxon>
        <taxon>Euteleostomi</taxon>
        <taxon>Actinopterygii</taxon>
        <taxon>Neopterygii</taxon>
        <taxon>Teleostei</taxon>
        <taxon>Ostariophysi</taxon>
        <taxon>Cypriniformes</taxon>
        <taxon>Nemacheilidae</taxon>
        <taxon>Triplophysa</taxon>
    </lineage>
</organism>
<feature type="region of interest" description="Disordered" evidence="2">
    <location>
        <begin position="1758"/>
        <end position="1788"/>
    </location>
</feature>
<feature type="compositionally biased region" description="Pro residues" evidence="2">
    <location>
        <begin position="967"/>
        <end position="1010"/>
    </location>
</feature>
<dbReference type="GO" id="GO:0000792">
    <property type="term" value="C:heterochromatin"/>
    <property type="evidence" value="ECO:0007669"/>
    <property type="project" value="TreeGrafter"/>
</dbReference>
<feature type="region of interest" description="Disordered" evidence="2">
    <location>
        <begin position="965"/>
        <end position="1105"/>
    </location>
</feature>
<feature type="region of interest" description="Disordered" evidence="2">
    <location>
        <begin position="1569"/>
        <end position="1618"/>
    </location>
</feature>
<feature type="region of interest" description="Disordered" evidence="2">
    <location>
        <begin position="792"/>
        <end position="836"/>
    </location>
</feature>